<dbReference type="InterPro" id="IPR007627">
    <property type="entry name" value="RNA_pol_sigma70_r2"/>
</dbReference>
<name>A0A7H8QE65_9BACL</name>
<feature type="domain" description="RNA polymerase sigma-70 region 2" evidence="6">
    <location>
        <begin position="24"/>
        <end position="89"/>
    </location>
</feature>
<dbReference type="InterPro" id="IPR013249">
    <property type="entry name" value="RNA_pol_sigma70_r4_t2"/>
</dbReference>
<dbReference type="SUPFAM" id="SSF88659">
    <property type="entry name" value="Sigma3 and sigma4 domains of RNA polymerase sigma factors"/>
    <property type="match status" value="1"/>
</dbReference>
<dbReference type="InterPro" id="IPR039425">
    <property type="entry name" value="RNA_pol_sigma-70-like"/>
</dbReference>
<dbReference type="Proteomes" id="UP000509222">
    <property type="component" value="Chromosome"/>
</dbReference>
<evidence type="ECO:0000256" key="5">
    <source>
        <dbReference type="ARBA" id="ARBA00023163"/>
    </source>
</evidence>
<dbReference type="EMBL" id="CP051177">
    <property type="protein sequence ID" value="QKX52237.1"/>
    <property type="molecule type" value="Genomic_DNA"/>
</dbReference>
<keyword evidence="4" id="KW-0238">DNA-binding</keyword>
<protein>
    <submittedName>
        <fullName evidence="8">Sigma-70 family RNA polymerase sigma factor</fullName>
    </submittedName>
</protein>
<dbReference type="GO" id="GO:0016987">
    <property type="term" value="F:sigma factor activity"/>
    <property type="evidence" value="ECO:0007669"/>
    <property type="project" value="UniProtKB-KW"/>
</dbReference>
<evidence type="ECO:0000259" key="7">
    <source>
        <dbReference type="Pfam" id="PF08281"/>
    </source>
</evidence>
<dbReference type="Pfam" id="PF08281">
    <property type="entry name" value="Sigma70_r4_2"/>
    <property type="match status" value="1"/>
</dbReference>
<dbReference type="PANTHER" id="PTHR43133:SF8">
    <property type="entry name" value="RNA POLYMERASE SIGMA FACTOR HI_1459-RELATED"/>
    <property type="match status" value="1"/>
</dbReference>
<organism evidence="8 9">
    <name type="scientific">Planococcus glaciei</name>
    <dbReference type="NCBI Taxonomy" id="459472"/>
    <lineage>
        <taxon>Bacteria</taxon>
        <taxon>Bacillati</taxon>
        <taxon>Bacillota</taxon>
        <taxon>Bacilli</taxon>
        <taxon>Bacillales</taxon>
        <taxon>Caryophanaceae</taxon>
        <taxon>Planococcus</taxon>
    </lineage>
</organism>
<dbReference type="InterPro" id="IPR013325">
    <property type="entry name" value="RNA_pol_sigma_r2"/>
</dbReference>
<keyword evidence="9" id="KW-1185">Reference proteome</keyword>
<evidence type="ECO:0000256" key="3">
    <source>
        <dbReference type="ARBA" id="ARBA00023082"/>
    </source>
</evidence>
<feature type="domain" description="RNA polymerase sigma factor 70 region 4 type 2" evidence="7">
    <location>
        <begin position="119"/>
        <end position="169"/>
    </location>
</feature>
<dbReference type="GO" id="GO:0003677">
    <property type="term" value="F:DNA binding"/>
    <property type="evidence" value="ECO:0007669"/>
    <property type="project" value="UniProtKB-KW"/>
</dbReference>
<evidence type="ECO:0000313" key="9">
    <source>
        <dbReference type="Proteomes" id="UP000509222"/>
    </source>
</evidence>
<dbReference type="Pfam" id="PF04542">
    <property type="entry name" value="Sigma70_r2"/>
    <property type="match status" value="1"/>
</dbReference>
<dbReference type="Gene3D" id="1.10.1740.10">
    <property type="match status" value="1"/>
</dbReference>
<evidence type="ECO:0000256" key="1">
    <source>
        <dbReference type="ARBA" id="ARBA00010641"/>
    </source>
</evidence>
<dbReference type="InterPro" id="IPR014284">
    <property type="entry name" value="RNA_pol_sigma-70_dom"/>
</dbReference>
<dbReference type="AlphaFoldDB" id="A0A7H8QE65"/>
<evidence type="ECO:0000256" key="2">
    <source>
        <dbReference type="ARBA" id="ARBA00023015"/>
    </source>
</evidence>
<evidence type="ECO:0000313" key="8">
    <source>
        <dbReference type="EMBL" id="QKX52237.1"/>
    </source>
</evidence>
<sequence>MMEVKANLSDSHSNSSGEESFQELFKQHYSLVVRKALVIVKEQALAEDIAQEVFVKLYHADRKAIENIQGWLTKVAVTTAYNHIRTEKRHHARQEKQKRFGKNAVGSVEDRYLELEDAQEVQKVLLKLSERDRDILIMKYSGYSYEEIAQSNGLEKISIGTLLARAKKRFRDFYAEERGDDQ</sequence>
<keyword evidence="5" id="KW-0804">Transcription</keyword>
<dbReference type="NCBIfam" id="TIGR02937">
    <property type="entry name" value="sigma70-ECF"/>
    <property type="match status" value="1"/>
</dbReference>
<dbReference type="PANTHER" id="PTHR43133">
    <property type="entry name" value="RNA POLYMERASE ECF-TYPE SIGMA FACTO"/>
    <property type="match status" value="1"/>
</dbReference>
<accession>A0A7H8QE65</accession>
<evidence type="ECO:0000256" key="4">
    <source>
        <dbReference type="ARBA" id="ARBA00023125"/>
    </source>
</evidence>
<reference evidence="9" key="1">
    <citation type="submission" date="2020-06" db="EMBL/GenBank/DDBJ databases">
        <title>Isolation of Planomicrobium glaciei.</title>
        <authorList>
            <person name="Malisova L."/>
            <person name="Safrankova R."/>
            <person name="Jakubu V."/>
            <person name="Spanelova P."/>
        </authorList>
    </citation>
    <scope>NUCLEOTIDE SEQUENCE [LARGE SCALE GENOMIC DNA]</scope>
    <source>
        <strain evidence="9">NRL-ATB46093</strain>
    </source>
</reference>
<dbReference type="RefSeq" id="WP_082304900.1">
    <property type="nucleotide sequence ID" value="NZ_CP051177.1"/>
</dbReference>
<comment type="similarity">
    <text evidence="1">Belongs to the sigma-70 factor family. ECF subfamily.</text>
</comment>
<dbReference type="CDD" id="cd06171">
    <property type="entry name" value="Sigma70_r4"/>
    <property type="match status" value="1"/>
</dbReference>
<dbReference type="SUPFAM" id="SSF88946">
    <property type="entry name" value="Sigma2 domain of RNA polymerase sigma factors"/>
    <property type="match status" value="1"/>
</dbReference>
<dbReference type="GO" id="GO:0006352">
    <property type="term" value="P:DNA-templated transcription initiation"/>
    <property type="evidence" value="ECO:0007669"/>
    <property type="project" value="InterPro"/>
</dbReference>
<proteinExistence type="inferred from homology"/>
<gene>
    <name evidence="8" type="ORF">HF394_17575</name>
</gene>
<dbReference type="Gene3D" id="1.10.10.10">
    <property type="entry name" value="Winged helix-like DNA-binding domain superfamily/Winged helix DNA-binding domain"/>
    <property type="match status" value="1"/>
</dbReference>
<keyword evidence="2" id="KW-0805">Transcription regulation</keyword>
<dbReference type="InterPro" id="IPR013324">
    <property type="entry name" value="RNA_pol_sigma_r3/r4-like"/>
</dbReference>
<keyword evidence="3" id="KW-0731">Sigma factor</keyword>
<dbReference type="InterPro" id="IPR036388">
    <property type="entry name" value="WH-like_DNA-bd_sf"/>
</dbReference>
<evidence type="ECO:0000259" key="6">
    <source>
        <dbReference type="Pfam" id="PF04542"/>
    </source>
</evidence>